<reference evidence="1 2" key="1">
    <citation type="submission" date="2015-12" db="EMBL/GenBank/DDBJ databases">
        <title>The genome of Folsomia candida.</title>
        <authorList>
            <person name="Faddeeva A."/>
            <person name="Derks M.F."/>
            <person name="Anvar Y."/>
            <person name="Smit S."/>
            <person name="Van Straalen N."/>
            <person name="Roelofs D."/>
        </authorList>
    </citation>
    <scope>NUCLEOTIDE SEQUENCE [LARGE SCALE GENOMIC DNA]</scope>
    <source>
        <strain evidence="1 2">VU population</strain>
        <tissue evidence="1">Whole body</tissue>
    </source>
</reference>
<proteinExistence type="predicted"/>
<dbReference type="AlphaFoldDB" id="A0A226DUH6"/>
<protein>
    <submittedName>
        <fullName evidence="1">Uncharacterized protein</fullName>
    </submittedName>
</protein>
<sequence>MPVLSTRISNLARQQSLSHVVNSKSGICNTCTAELFNLDAILSSVANFFDLMTSFTPKTHPKFRIFVYSHLSKDPTSIQNLPQHLTRISTAQALFVKIIKSPALHINRVYSLRALKFVQLCFMETCNTSKLNQLLVFRGPISFDLSNQYVSLPEYLELQGNFWDEFEWAEHHLLQYCSAATMGYDDEVGGSHALPPAWCLQYNFFKDTNVSVPKPELERTENVVSIQNLKSIDITRRMMHTYSIDIHPHAVTHDGLFYFVFINKSELGQVCRLRNHLTVTFG</sequence>
<evidence type="ECO:0000313" key="1">
    <source>
        <dbReference type="EMBL" id="OXA48361.1"/>
    </source>
</evidence>
<comment type="caution">
    <text evidence="1">The sequence shown here is derived from an EMBL/GenBank/DDBJ whole genome shotgun (WGS) entry which is preliminary data.</text>
</comment>
<evidence type="ECO:0000313" key="2">
    <source>
        <dbReference type="Proteomes" id="UP000198287"/>
    </source>
</evidence>
<dbReference type="Proteomes" id="UP000198287">
    <property type="component" value="Unassembled WGS sequence"/>
</dbReference>
<keyword evidence="2" id="KW-1185">Reference proteome</keyword>
<dbReference type="EMBL" id="LNIX01000012">
    <property type="protein sequence ID" value="OXA48361.1"/>
    <property type="molecule type" value="Genomic_DNA"/>
</dbReference>
<accession>A0A226DUH6</accession>
<name>A0A226DUH6_FOLCA</name>
<gene>
    <name evidence="1" type="ORF">Fcan01_17268</name>
</gene>
<organism evidence="1 2">
    <name type="scientific">Folsomia candida</name>
    <name type="common">Springtail</name>
    <dbReference type="NCBI Taxonomy" id="158441"/>
    <lineage>
        <taxon>Eukaryota</taxon>
        <taxon>Metazoa</taxon>
        <taxon>Ecdysozoa</taxon>
        <taxon>Arthropoda</taxon>
        <taxon>Hexapoda</taxon>
        <taxon>Collembola</taxon>
        <taxon>Entomobryomorpha</taxon>
        <taxon>Isotomoidea</taxon>
        <taxon>Isotomidae</taxon>
        <taxon>Proisotominae</taxon>
        <taxon>Folsomia</taxon>
    </lineage>
</organism>